<organism evidence="4">
    <name type="scientific">Nippostrongylus brasiliensis</name>
    <name type="common">Rat hookworm</name>
    <dbReference type="NCBI Taxonomy" id="27835"/>
    <lineage>
        <taxon>Eukaryota</taxon>
        <taxon>Metazoa</taxon>
        <taxon>Ecdysozoa</taxon>
        <taxon>Nematoda</taxon>
        <taxon>Chromadorea</taxon>
        <taxon>Rhabditida</taxon>
        <taxon>Rhabditina</taxon>
        <taxon>Rhabditomorpha</taxon>
        <taxon>Strongyloidea</taxon>
        <taxon>Heligmosomidae</taxon>
        <taxon>Nippostrongylus</taxon>
    </lineage>
</organism>
<reference evidence="4" key="1">
    <citation type="submission" date="2017-02" db="UniProtKB">
        <authorList>
            <consortium name="WormBaseParasite"/>
        </authorList>
    </citation>
    <scope>IDENTIFICATION</scope>
</reference>
<reference evidence="2 3" key="2">
    <citation type="submission" date="2018-11" db="EMBL/GenBank/DDBJ databases">
        <authorList>
            <consortium name="Pathogen Informatics"/>
        </authorList>
    </citation>
    <scope>NUCLEOTIDE SEQUENCE [LARGE SCALE GENOMIC DNA]</scope>
</reference>
<keyword evidence="3" id="KW-1185">Reference proteome</keyword>
<feature type="chain" id="PRO_5043125719" evidence="1">
    <location>
        <begin position="18"/>
        <end position="139"/>
    </location>
</feature>
<feature type="signal peptide" evidence="1">
    <location>
        <begin position="1"/>
        <end position="17"/>
    </location>
</feature>
<sequence>MKIQIVVLLSIVASLRAQMYGILNSGALDLIGEGALQERKKFDLDASFFNFAQYLQRFAARAAVQCTQPGAPRFCPCPGVTNPLLALSTTPASVVLNFCAPACCPNTAAVNPTVTNPLLGTQGLGGGLLGNILGGNVFG</sequence>
<protein>
    <submittedName>
        <fullName evidence="4">Secreted protein</fullName>
    </submittedName>
</protein>
<dbReference type="AlphaFoldDB" id="A0A0N4YHZ6"/>
<evidence type="ECO:0000313" key="4">
    <source>
        <dbReference type="WBParaSite" id="NBR_0001650901-mRNA-1"/>
    </source>
</evidence>
<evidence type="ECO:0000256" key="1">
    <source>
        <dbReference type="SAM" id="SignalP"/>
    </source>
</evidence>
<name>A0A0N4YHZ6_NIPBR</name>
<dbReference type="OMA" id="ALNCNCN"/>
<evidence type="ECO:0000313" key="3">
    <source>
        <dbReference type="Proteomes" id="UP000271162"/>
    </source>
</evidence>
<evidence type="ECO:0000313" key="2">
    <source>
        <dbReference type="EMBL" id="VDL80105.1"/>
    </source>
</evidence>
<proteinExistence type="predicted"/>
<gene>
    <name evidence="2" type="ORF">NBR_LOCUS16510</name>
</gene>
<accession>A0A0N4YHZ6</accession>
<dbReference type="Proteomes" id="UP000271162">
    <property type="component" value="Unassembled WGS sequence"/>
</dbReference>
<keyword evidence="1" id="KW-0732">Signal</keyword>
<dbReference type="WBParaSite" id="NBR_0001650901-mRNA-1">
    <property type="protein sequence ID" value="NBR_0001650901-mRNA-1"/>
    <property type="gene ID" value="NBR_0001650901"/>
</dbReference>
<dbReference type="EMBL" id="UYSL01022240">
    <property type="protein sequence ID" value="VDL80105.1"/>
    <property type="molecule type" value="Genomic_DNA"/>
</dbReference>